<dbReference type="OrthoDB" id="3431610at2"/>
<comment type="caution">
    <text evidence="2">The sequence shown here is derived from an EMBL/GenBank/DDBJ whole genome shotgun (WGS) entry which is preliminary data.</text>
</comment>
<gene>
    <name evidence="2" type="ORF">FHX37_1851</name>
</gene>
<proteinExistence type="predicted"/>
<sequence length="98" mass="11612">MTTEPTEEQRSSLVQLRNAHQDSGWVFWYGTTTRQYWAAHTRLMVLLYAEEPHELDRAAHQVSRWWYSTARPPAPRLTRRVPRPRPREHRPAGQPQPA</sequence>
<protein>
    <submittedName>
        <fullName evidence="2">Uncharacterized protein</fullName>
    </submittedName>
</protein>
<name>A0A543NJD6_9ACTN</name>
<dbReference type="RefSeq" id="WP_141923505.1">
    <property type="nucleotide sequence ID" value="NZ_VFQC01000001.1"/>
</dbReference>
<dbReference type="AlphaFoldDB" id="A0A543NJD6"/>
<feature type="compositionally biased region" description="Basic residues" evidence="1">
    <location>
        <begin position="77"/>
        <end position="88"/>
    </location>
</feature>
<dbReference type="Proteomes" id="UP000317422">
    <property type="component" value="Unassembled WGS sequence"/>
</dbReference>
<evidence type="ECO:0000313" key="3">
    <source>
        <dbReference type="Proteomes" id="UP000317422"/>
    </source>
</evidence>
<reference evidence="2 3" key="1">
    <citation type="submission" date="2019-06" db="EMBL/GenBank/DDBJ databases">
        <title>Sequencing the genomes of 1000 actinobacteria strains.</title>
        <authorList>
            <person name="Klenk H.-P."/>
        </authorList>
    </citation>
    <scope>NUCLEOTIDE SEQUENCE [LARGE SCALE GENOMIC DNA]</scope>
    <source>
        <strain evidence="2 3">DSM 45015</strain>
    </source>
</reference>
<organism evidence="2 3">
    <name type="scientific">Haloactinospora alba</name>
    <dbReference type="NCBI Taxonomy" id="405555"/>
    <lineage>
        <taxon>Bacteria</taxon>
        <taxon>Bacillati</taxon>
        <taxon>Actinomycetota</taxon>
        <taxon>Actinomycetes</taxon>
        <taxon>Streptosporangiales</taxon>
        <taxon>Nocardiopsidaceae</taxon>
        <taxon>Haloactinospora</taxon>
    </lineage>
</organism>
<dbReference type="EMBL" id="VFQC01000001">
    <property type="protein sequence ID" value="TQN31927.1"/>
    <property type="molecule type" value="Genomic_DNA"/>
</dbReference>
<accession>A0A543NJD6</accession>
<evidence type="ECO:0000256" key="1">
    <source>
        <dbReference type="SAM" id="MobiDB-lite"/>
    </source>
</evidence>
<feature type="region of interest" description="Disordered" evidence="1">
    <location>
        <begin position="74"/>
        <end position="98"/>
    </location>
</feature>
<evidence type="ECO:0000313" key="2">
    <source>
        <dbReference type="EMBL" id="TQN31927.1"/>
    </source>
</evidence>
<keyword evidence="3" id="KW-1185">Reference proteome</keyword>